<dbReference type="RefSeq" id="WP_145386125.1">
    <property type="nucleotide sequence ID" value="NZ_CP037423.1"/>
</dbReference>
<reference evidence="1 2" key="1">
    <citation type="submission" date="2019-03" db="EMBL/GenBank/DDBJ databases">
        <title>Deep-cultivation of Planctomycetes and their phenomic and genomic characterization uncovers novel biology.</title>
        <authorList>
            <person name="Wiegand S."/>
            <person name="Jogler M."/>
            <person name="Boedeker C."/>
            <person name="Pinto D."/>
            <person name="Vollmers J."/>
            <person name="Rivas-Marin E."/>
            <person name="Kohn T."/>
            <person name="Peeters S.H."/>
            <person name="Heuer A."/>
            <person name="Rast P."/>
            <person name="Oberbeckmann S."/>
            <person name="Bunk B."/>
            <person name="Jeske O."/>
            <person name="Meyerdierks A."/>
            <person name="Storesund J.E."/>
            <person name="Kallscheuer N."/>
            <person name="Luecker S."/>
            <person name="Lage O.M."/>
            <person name="Pohl T."/>
            <person name="Merkel B.J."/>
            <person name="Hornburger P."/>
            <person name="Mueller R.-W."/>
            <person name="Bruemmer F."/>
            <person name="Labrenz M."/>
            <person name="Spormann A.M."/>
            <person name="Op den Camp H."/>
            <person name="Overmann J."/>
            <person name="Amann R."/>
            <person name="Jetten M.S.M."/>
            <person name="Mascher T."/>
            <person name="Medema M.H."/>
            <person name="Devos D.P."/>
            <person name="Kaster A.-K."/>
            <person name="Ovreas L."/>
            <person name="Rohde M."/>
            <person name="Galperin M.Y."/>
            <person name="Jogler C."/>
        </authorList>
    </citation>
    <scope>NUCLEOTIDE SEQUENCE [LARGE SCALE GENOMIC DNA]</scope>
    <source>
        <strain evidence="1 2">Enr13</strain>
    </source>
</reference>
<protein>
    <submittedName>
        <fullName evidence="1">Uncharacterized protein</fullName>
    </submittedName>
</protein>
<accession>A0A518HNU6</accession>
<proteinExistence type="predicted"/>
<dbReference type="OrthoDB" id="289116at2"/>
<organism evidence="1 2">
    <name type="scientific">Stieleria neptunia</name>
    <dbReference type="NCBI Taxonomy" id="2527979"/>
    <lineage>
        <taxon>Bacteria</taxon>
        <taxon>Pseudomonadati</taxon>
        <taxon>Planctomycetota</taxon>
        <taxon>Planctomycetia</taxon>
        <taxon>Pirellulales</taxon>
        <taxon>Pirellulaceae</taxon>
        <taxon>Stieleria</taxon>
    </lineage>
</organism>
<dbReference type="Proteomes" id="UP000319004">
    <property type="component" value="Chromosome"/>
</dbReference>
<name>A0A518HNU6_9BACT</name>
<evidence type="ECO:0000313" key="2">
    <source>
        <dbReference type="Proteomes" id="UP000319004"/>
    </source>
</evidence>
<dbReference type="AlphaFoldDB" id="A0A518HNU6"/>
<keyword evidence="2" id="KW-1185">Reference proteome</keyword>
<gene>
    <name evidence="1" type="ORF">Enr13x_23570</name>
</gene>
<evidence type="ECO:0000313" key="1">
    <source>
        <dbReference type="EMBL" id="QDV42509.1"/>
    </source>
</evidence>
<dbReference type="KEGG" id="snep:Enr13x_23570"/>
<dbReference type="EMBL" id="CP037423">
    <property type="protein sequence ID" value="QDV42509.1"/>
    <property type="molecule type" value="Genomic_DNA"/>
</dbReference>
<sequence>MSLAFENGTSRAANFVRDSLARCERGLQKSAALGVEALIRGELADVWDECSVPGWDGYNALPVTWDSLNLAQQFLRSLPLGSPLPSLGAEPDGQVTMEWGRRPRRRLSISLSADGELHYAALTGPGRTCGSEPFFGEVSETILRLIRQVA</sequence>